<keyword evidence="7 12" id="KW-0375">Hydrogen ion transport</keyword>
<comment type="caution">
    <text evidence="13">The sequence shown here is derived from an EMBL/GenBank/DDBJ whole genome shotgun (WGS) entry which is preliminary data.</text>
</comment>
<comment type="subcellular location">
    <subcellularLocation>
        <location evidence="12">Cell membrane</location>
        <topology evidence="12">Peripheral membrane protein</topology>
    </subcellularLocation>
    <subcellularLocation>
        <location evidence="2">Membrane</location>
        <topology evidence="2">Peripheral membrane protein</topology>
    </subcellularLocation>
</comment>
<evidence type="ECO:0000256" key="2">
    <source>
        <dbReference type="ARBA" id="ARBA00004170"/>
    </source>
</evidence>
<organism evidence="13 14">
    <name type="scientific">Dyella psychrodurans</name>
    <dbReference type="NCBI Taxonomy" id="1927960"/>
    <lineage>
        <taxon>Bacteria</taxon>
        <taxon>Pseudomonadati</taxon>
        <taxon>Pseudomonadota</taxon>
        <taxon>Gammaproteobacteria</taxon>
        <taxon>Lysobacterales</taxon>
        <taxon>Rhodanobacteraceae</taxon>
        <taxon>Dyella</taxon>
    </lineage>
</organism>
<comment type="similarity">
    <text evidence="3 12">Belongs to the ATPase gamma chain family.</text>
</comment>
<dbReference type="FunFam" id="1.10.287.80:FF:000005">
    <property type="entry name" value="ATP synthase gamma chain"/>
    <property type="match status" value="1"/>
</dbReference>
<protein>
    <recommendedName>
        <fullName evidence="12">ATP synthase gamma chain</fullName>
    </recommendedName>
    <alternativeName>
        <fullName evidence="12">ATP synthase F1 sector gamma subunit</fullName>
    </alternativeName>
    <alternativeName>
        <fullName evidence="12">F-ATPase gamma subunit</fullName>
    </alternativeName>
</protein>
<evidence type="ECO:0000256" key="4">
    <source>
        <dbReference type="ARBA" id="ARBA00011648"/>
    </source>
</evidence>
<keyword evidence="9 12" id="KW-0472">Membrane</keyword>
<evidence type="ECO:0000256" key="6">
    <source>
        <dbReference type="ARBA" id="ARBA00022475"/>
    </source>
</evidence>
<dbReference type="SUPFAM" id="SSF52943">
    <property type="entry name" value="ATP synthase (F1-ATPase), gamma subunit"/>
    <property type="match status" value="1"/>
</dbReference>
<dbReference type="EMBL" id="QRBF01000003">
    <property type="protein sequence ID" value="RDS84083.1"/>
    <property type="molecule type" value="Genomic_DNA"/>
</dbReference>
<dbReference type="InterPro" id="IPR000131">
    <property type="entry name" value="ATP_synth_F1_gsu"/>
</dbReference>
<dbReference type="OrthoDB" id="9812769at2"/>
<dbReference type="PANTHER" id="PTHR11693:SF22">
    <property type="entry name" value="ATP SYNTHASE SUBUNIT GAMMA, MITOCHONDRIAL"/>
    <property type="match status" value="1"/>
</dbReference>
<evidence type="ECO:0000256" key="5">
    <source>
        <dbReference type="ARBA" id="ARBA00022448"/>
    </source>
</evidence>
<evidence type="ECO:0000256" key="11">
    <source>
        <dbReference type="ARBA" id="ARBA00023310"/>
    </source>
</evidence>
<evidence type="ECO:0000256" key="7">
    <source>
        <dbReference type="ARBA" id="ARBA00022781"/>
    </source>
</evidence>
<evidence type="ECO:0000256" key="8">
    <source>
        <dbReference type="ARBA" id="ARBA00023065"/>
    </source>
</evidence>
<keyword evidence="10 12" id="KW-0139">CF(1)</keyword>
<keyword evidence="8 12" id="KW-0406">Ion transport</keyword>
<dbReference type="Pfam" id="PF00231">
    <property type="entry name" value="ATP-synt"/>
    <property type="match status" value="1"/>
</dbReference>
<proteinExistence type="inferred from homology"/>
<dbReference type="GO" id="GO:0005524">
    <property type="term" value="F:ATP binding"/>
    <property type="evidence" value="ECO:0007669"/>
    <property type="project" value="UniProtKB-UniRule"/>
</dbReference>
<dbReference type="PANTHER" id="PTHR11693">
    <property type="entry name" value="ATP SYNTHASE GAMMA CHAIN"/>
    <property type="match status" value="1"/>
</dbReference>
<dbReference type="GO" id="GO:0046933">
    <property type="term" value="F:proton-transporting ATP synthase activity, rotational mechanism"/>
    <property type="evidence" value="ECO:0007669"/>
    <property type="project" value="UniProtKB-UniRule"/>
</dbReference>
<dbReference type="HAMAP" id="MF_00815">
    <property type="entry name" value="ATP_synth_gamma_bact"/>
    <property type="match status" value="1"/>
</dbReference>
<keyword evidence="11 12" id="KW-0066">ATP synthesis</keyword>
<keyword evidence="14" id="KW-1185">Reference proteome</keyword>
<dbReference type="Gene3D" id="1.10.287.80">
    <property type="entry name" value="ATP synthase, gamma subunit, helix hairpin domain"/>
    <property type="match status" value="2"/>
</dbReference>
<gene>
    <name evidence="12" type="primary">atpG</name>
    <name evidence="13" type="ORF">DWU99_09985</name>
</gene>
<dbReference type="GO" id="GO:0005886">
    <property type="term" value="C:plasma membrane"/>
    <property type="evidence" value="ECO:0007669"/>
    <property type="project" value="UniProtKB-SubCell"/>
</dbReference>
<accession>A0A370X6M3</accession>
<keyword evidence="6 12" id="KW-1003">Cell membrane</keyword>
<keyword evidence="5 12" id="KW-0813">Transport</keyword>
<dbReference type="AlphaFoldDB" id="A0A370X6M3"/>
<evidence type="ECO:0000256" key="9">
    <source>
        <dbReference type="ARBA" id="ARBA00023136"/>
    </source>
</evidence>
<evidence type="ECO:0000256" key="1">
    <source>
        <dbReference type="ARBA" id="ARBA00003456"/>
    </source>
</evidence>
<dbReference type="Proteomes" id="UP000255334">
    <property type="component" value="Unassembled WGS sequence"/>
</dbReference>
<dbReference type="InterPro" id="IPR023632">
    <property type="entry name" value="ATP_synth_F1_gsu_CS"/>
</dbReference>
<dbReference type="GO" id="GO:0042777">
    <property type="term" value="P:proton motive force-driven plasma membrane ATP synthesis"/>
    <property type="evidence" value="ECO:0007669"/>
    <property type="project" value="UniProtKB-UniRule"/>
</dbReference>
<dbReference type="RefSeq" id="WP_115477884.1">
    <property type="nucleotide sequence ID" value="NZ_QRBF01000003.1"/>
</dbReference>
<evidence type="ECO:0000313" key="13">
    <source>
        <dbReference type="EMBL" id="RDS84083.1"/>
    </source>
</evidence>
<sequence>MAGGREIKSKIKSTQNMRKVTRALEMVSASKIRKAQDLMKASRPYARAMRKVVAHVAHASTDFNHPFLTEREDVARVGYIVVTTDRGLCGGLNSNLFRRLLPAIREWQDKGVQVDVVAIGQKAVQFFRRIKGVNLIGSTTHLGERPKIEQLIGVIKVVLDTYSAGGLDRVYLAYNDFVNTMTQRPTIDALIPLPLVAAEMEATEGRTGAEMPNWPVAGLKLEQTHDWDYLYEPDAATVLDHVLNRYVESVVYQAVLENLASEHAARMVAMKSASDNASKVIGELTLSYNKARQAAITQEISEIVGGAAAV</sequence>
<dbReference type="NCBIfam" id="TIGR01146">
    <property type="entry name" value="ATPsyn_F1gamma"/>
    <property type="match status" value="1"/>
</dbReference>
<dbReference type="CDD" id="cd12151">
    <property type="entry name" value="F1-ATPase_gamma"/>
    <property type="match status" value="1"/>
</dbReference>
<evidence type="ECO:0000256" key="10">
    <source>
        <dbReference type="ARBA" id="ARBA00023196"/>
    </source>
</evidence>
<evidence type="ECO:0000256" key="12">
    <source>
        <dbReference type="HAMAP-Rule" id="MF_00815"/>
    </source>
</evidence>
<dbReference type="InterPro" id="IPR035968">
    <property type="entry name" value="ATP_synth_F1_ATPase_gsu"/>
</dbReference>
<comment type="function">
    <text evidence="1 12">Produces ATP from ADP in the presence of a proton gradient across the membrane. The gamma chain is believed to be important in regulating ATPase activity and the flow of protons through the CF(0) complex.</text>
</comment>
<dbReference type="NCBIfam" id="NF004144">
    <property type="entry name" value="PRK05621.1-1"/>
    <property type="match status" value="1"/>
</dbReference>
<evidence type="ECO:0000313" key="14">
    <source>
        <dbReference type="Proteomes" id="UP000255334"/>
    </source>
</evidence>
<dbReference type="GO" id="GO:0045259">
    <property type="term" value="C:proton-transporting ATP synthase complex"/>
    <property type="evidence" value="ECO:0007669"/>
    <property type="project" value="UniProtKB-KW"/>
</dbReference>
<name>A0A370X6M3_9GAMM</name>
<dbReference type="PRINTS" id="PR00126">
    <property type="entry name" value="ATPASEGAMMA"/>
</dbReference>
<evidence type="ECO:0000256" key="3">
    <source>
        <dbReference type="ARBA" id="ARBA00007681"/>
    </source>
</evidence>
<dbReference type="PROSITE" id="PS00153">
    <property type="entry name" value="ATPASE_GAMMA"/>
    <property type="match status" value="1"/>
</dbReference>
<reference evidence="13 14" key="1">
    <citation type="submission" date="2018-07" db="EMBL/GenBank/DDBJ databases">
        <title>Dyella monticola sp. nov. and Dyella psychrodurans sp. nov. isolated from monsoon evergreen broad-leaved forest soil of Dinghu Mountain, China.</title>
        <authorList>
            <person name="Gao Z."/>
            <person name="Qiu L."/>
        </authorList>
    </citation>
    <scope>NUCLEOTIDE SEQUENCE [LARGE SCALE GENOMIC DNA]</scope>
    <source>
        <strain evidence="13 14">4MSK11</strain>
    </source>
</reference>
<dbReference type="Gene3D" id="3.40.1380.10">
    <property type="match status" value="1"/>
</dbReference>
<comment type="subunit">
    <text evidence="4 12">F-type ATPases have 2 components, CF(1) - the catalytic core - and CF(0) - the membrane proton channel. CF(1) has five subunits: alpha(3), beta(3), gamma(1), delta(1), epsilon(1). CF(0) has three main subunits: a, b and c.</text>
</comment>